<comment type="subcellular location">
    <subcellularLocation>
        <location evidence="2">Chromosome</location>
    </subcellularLocation>
    <subcellularLocation>
        <location evidence="1">Nucleus</location>
    </subcellularLocation>
</comment>
<dbReference type="Gene3D" id="3.30.900.10">
    <property type="entry name" value="HORMA domain"/>
    <property type="match status" value="1"/>
</dbReference>
<dbReference type="SUPFAM" id="SSF57903">
    <property type="entry name" value="FYVE/PHD zinc finger"/>
    <property type="match status" value="1"/>
</dbReference>
<protein>
    <recommendedName>
        <fullName evidence="7">HORMA domain-containing protein</fullName>
    </recommendedName>
</protein>
<dbReference type="PANTHER" id="PTHR48225">
    <property type="entry name" value="HORMA DOMAIN-CONTAINING PROTEIN 1"/>
    <property type="match status" value="1"/>
</dbReference>
<dbReference type="InterPro" id="IPR011011">
    <property type="entry name" value="Znf_FYVE_PHD"/>
</dbReference>
<evidence type="ECO:0000313" key="8">
    <source>
        <dbReference type="EMBL" id="KAK2708522.1"/>
    </source>
</evidence>
<accession>A0AA88KXU5</accession>
<evidence type="ECO:0000256" key="6">
    <source>
        <dbReference type="SAM" id="MobiDB-lite"/>
    </source>
</evidence>
<dbReference type="InterPro" id="IPR051294">
    <property type="entry name" value="HORMA_MeioticProgression"/>
</dbReference>
<evidence type="ECO:0000259" key="7">
    <source>
        <dbReference type="PROSITE" id="PS50815"/>
    </source>
</evidence>
<reference evidence="8" key="1">
    <citation type="submission" date="2023-07" db="EMBL/GenBank/DDBJ databases">
        <title>Chromosome-level genome assembly of Artemia franciscana.</title>
        <authorList>
            <person name="Jo E."/>
        </authorList>
    </citation>
    <scope>NUCLEOTIDE SEQUENCE</scope>
    <source>
        <tissue evidence="8">Whole body</tissue>
    </source>
</reference>
<keyword evidence="9" id="KW-1185">Reference proteome</keyword>
<evidence type="ECO:0000256" key="5">
    <source>
        <dbReference type="ARBA" id="ARBA00023254"/>
    </source>
</evidence>
<dbReference type="InterPro" id="IPR003511">
    <property type="entry name" value="HORMA_dom"/>
</dbReference>
<dbReference type="Pfam" id="PF02301">
    <property type="entry name" value="HORMA"/>
    <property type="match status" value="1"/>
</dbReference>
<sequence>MAKVCQEVKQNQPQLPKFYAVEDQQSSQSYIVKLLTVSVSTIAYMKNLYNENDYTEFSIKGGNCKVLNIKSKNPDCKHLLGLLKGAFDAIGKQYLRELVLGIYTDPRDREGSFVESFNFLFEYGDGNHVTLSYKPNGEGKMSSKNKMNRKDVNRISKDLLDVLYSFCYNSSFSGKKEYLTMKFYYYPNTPHDYQPPGFRRANDKEYDFLKQSKSNAAIVADVKTPWHSLGVGRPTENRPKNIHEHDADNIPRTKIQHCNESDLTLDLKNLAMSIKENVTPAFGTVKYPATDAEPVAAHGSHVDTVVSSNPASPILSLIKEPGKGLRRRRKISHGNLAPSSSFGRKRLEKSSTSNLSASAITSNLDDGMAPVYLKSPDLKRNFIPSVATPKSDEQSFSPQRFSAVNALLEMRCRYPAHTNSATLSPVTNGPSAEPETAFRKDLIAAGPSNASSGQDLNDDGTIFIKCICESQCATDILLQCSFCKTTQHPICYNNFQFDQATELCHVCVECSKTRDFYTAVDLKDLSDEERRAVALHRLLLYRISLKDDRELNIAEEAAALLIPIDVVQQAISQLEEFGALKKKKARGSRGIYYINRDKASQAFSMFFSGETLGQEEGEQPECRKRKLSNDRQSTKKLKLTSSQTKKANTLMEIDLSCE</sequence>
<keyword evidence="5" id="KW-0469">Meiosis</keyword>
<evidence type="ECO:0000313" key="9">
    <source>
        <dbReference type="Proteomes" id="UP001187531"/>
    </source>
</evidence>
<dbReference type="SUPFAM" id="SSF56019">
    <property type="entry name" value="The spindle assembly checkpoint protein mad2"/>
    <property type="match status" value="1"/>
</dbReference>
<evidence type="ECO:0000256" key="4">
    <source>
        <dbReference type="ARBA" id="ARBA00023242"/>
    </source>
</evidence>
<keyword evidence="3" id="KW-0158">Chromosome</keyword>
<keyword evidence="4" id="KW-0539">Nucleus</keyword>
<feature type="region of interest" description="Disordered" evidence="6">
    <location>
        <begin position="331"/>
        <end position="355"/>
    </location>
</feature>
<feature type="domain" description="HORMA" evidence="7">
    <location>
        <begin position="25"/>
        <end position="233"/>
    </location>
</feature>
<comment type="caution">
    <text evidence="8">The sequence shown here is derived from an EMBL/GenBank/DDBJ whole genome shotgun (WGS) entry which is preliminary data.</text>
</comment>
<dbReference type="GO" id="GO:0005694">
    <property type="term" value="C:chromosome"/>
    <property type="evidence" value="ECO:0007669"/>
    <property type="project" value="UniProtKB-SubCell"/>
</dbReference>
<dbReference type="AlphaFoldDB" id="A0AA88KXU5"/>
<name>A0AA88KXU5_ARTSF</name>
<evidence type="ECO:0000256" key="3">
    <source>
        <dbReference type="ARBA" id="ARBA00022454"/>
    </source>
</evidence>
<dbReference type="GO" id="GO:0051321">
    <property type="term" value="P:meiotic cell cycle"/>
    <property type="evidence" value="ECO:0007669"/>
    <property type="project" value="UniProtKB-KW"/>
</dbReference>
<dbReference type="InterPro" id="IPR036570">
    <property type="entry name" value="HORMA_dom_sf"/>
</dbReference>
<evidence type="ECO:0000256" key="2">
    <source>
        <dbReference type="ARBA" id="ARBA00004286"/>
    </source>
</evidence>
<dbReference type="Proteomes" id="UP001187531">
    <property type="component" value="Unassembled WGS sequence"/>
</dbReference>
<feature type="region of interest" description="Disordered" evidence="6">
    <location>
        <begin position="614"/>
        <end position="646"/>
    </location>
</feature>
<dbReference type="PROSITE" id="PS50815">
    <property type="entry name" value="HORMA"/>
    <property type="match status" value="1"/>
</dbReference>
<dbReference type="GO" id="GO:0005634">
    <property type="term" value="C:nucleus"/>
    <property type="evidence" value="ECO:0007669"/>
    <property type="project" value="UniProtKB-SubCell"/>
</dbReference>
<organism evidence="8 9">
    <name type="scientific">Artemia franciscana</name>
    <name type="common">Brine shrimp</name>
    <name type="synonym">Artemia sanfranciscana</name>
    <dbReference type="NCBI Taxonomy" id="6661"/>
    <lineage>
        <taxon>Eukaryota</taxon>
        <taxon>Metazoa</taxon>
        <taxon>Ecdysozoa</taxon>
        <taxon>Arthropoda</taxon>
        <taxon>Crustacea</taxon>
        <taxon>Branchiopoda</taxon>
        <taxon>Anostraca</taxon>
        <taxon>Artemiidae</taxon>
        <taxon>Artemia</taxon>
    </lineage>
</organism>
<dbReference type="PANTHER" id="PTHR48225:SF7">
    <property type="entry name" value="MEIOSIS-SPECIFIC PROTEIN HOP1"/>
    <property type="match status" value="1"/>
</dbReference>
<dbReference type="EMBL" id="JAVRJZ010000018">
    <property type="protein sequence ID" value="KAK2708522.1"/>
    <property type="molecule type" value="Genomic_DNA"/>
</dbReference>
<proteinExistence type="predicted"/>
<gene>
    <name evidence="8" type="ORF">QYM36_014207</name>
</gene>
<evidence type="ECO:0000256" key="1">
    <source>
        <dbReference type="ARBA" id="ARBA00004123"/>
    </source>
</evidence>